<dbReference type="EMBL" id="UGNX01000001">
    <property type="protein sequence ID" value="STX34485.1"/>
    <property type="molecule type" value="Genomic_DNA"/>
</dbReference>
<accession>A0A378IIF0</accession>
<dbReference type="RefSeq" id="WP_157061460.1">
    <property type="nucleotide sequence ID" value="NZ_CAAAHQ010000022.1"/>
</dbReference>
<proteinExistence type="predicted"/>
<dbReference type="AlphaFoldDB" id="A0A378IIF0"/>
<name>A0A378IIF0_9GAMM</name>
<reference evidence="1 2" key="1">
    <citation type="submission" date="2018-06" db="EMBL/GenBank/DDBJ databases">
        <authorList>
            <consortium name="Pathogen Informatics"/>
            <person name="Doyle S."/>
        </authorList>
    </citation>
    <scope>NUCLEOTIDE SEQUENCE [LARGE SCALE GENOMIC DNA]</scope>
    <source>
        <strain evidence="1 2">NCTC12438</strain>
    </source>
</reference>
<evidence type="ECO:0000313" key="1">
    <source>
        <dbReference type="EMBL" id="STX34485.1"/>
    </source>
</evidence>
<organism evidence="1 2">
    <name type="scientific">Legionella cincinnatiensis</name>
    <dbReference type="NCBI Taxonomy" id="28085"/>
    <lineage>
        <taxon>Bacteria</taxon>
        <taxon>Pseudomonadati</taxon>
        <taxon>Pseudomonadota</taxon>
        <taxon>Gammaproteobacteria</taxon>
        <taxon>Legionellales</taxon>
        <taxon>Legionellaceae</taxon>
        <taxon>Legionella</taxon>
    </lineage>
</organism>
<dbReference type="Proteomes" id="UP000255316">
    <property type="component" value="Unassembled WGS sequence"/>
</dbReference>
<evidence type="ECO:0008006" key="3">
    <source>
        <dbReference type="Google" id="ProtNLM"/>
    </source>
</evidence>
<dbReference type="PROSITE" id="PS51257">
    <property type="entry name" value="PROKAR_LIPOPROTEIN"/>
    <property type="match status" value="1"/>
</dbReference>
<evidence type="ECO:0000313" key="2">
    <source>
        <dbReference type="Proteomes" id="UP000255316"/>
    </source>
</evidence>
<gene>
    <name evidence="1" type="ORF">NCTC12438_01084</name>
</gene>
<protein>
    <recommendedName>
        <fullName evidence="3">Lipoprotein</fullName>
    </recommendedName>
</protein>
<sequence length="49" mass="4944">MNRILLLIIFIGFLLACTHHDESIHPAHKVAKGFGGGAGGGYGGQGGGP</sequence>